<dbReference type="InterPro" id="IPR000182">
    <property type="entry name" value="GNAT_dom"/>
</dbReference>
<feature type="compositionally biased region" description="Basic and acidic residues" evidence="3">
    <location>
        <begin position="1"/>
        <end position="12"/>
    </location>
</feature>
<feature type="domain" description="N-acetyltransferase" evidence="4">
    <location>
        <begin position="56"/>
        <end position="206"/>
    </location>
</feature>
<dbReference type="PANTHER" id="PTHR43877:SF2">
    <property type="entry name" value="AMINOALKYLPHOSPHONATE N-ACETYLTRANSFERASE-RELATED"/>
    <property type="match status" value="1"/>
</dbReference>
<dbReference type="GO" id="GO:0016747">
    <property type="term" value="F:acyltransferase activity, transferring groups other than amino-acyl groups"/>
    <property type="evidence" value="ECO:0007669"/>
    <property type="project" value="InterPro"/>
</dbReference>
<name>A1RBG4_PAEAT</name>
<protein>
    <submittedName>
        <fullName evidence="5">Acetyltransferase, GNAT family protein</fullName>
    </submittedName>
</protein>
<gene>
    <name evidence="5" type="ordered locus">AAur_3899</name>
</gene>
<dbReference type="Pfam" id="PF00583">
    <property type="entry name" value="Acetyltransf_1"/>
    <property type="match status" value="1"/>
</dbReference>
<dbReference type="PANTHER" id="PTHR43877">
    <property type="entry name" value="AMINOALKYLPHOSPHONATE N-ACETYLTRANSFERASE-RELATED-RELATED"/>
    <property type="match status" value="1"/>
</dbReference>
<dbReference type="STRING" id="290340.AAur_3899"/>
<feature type="region of interest" description="Disordered" evidence="3">
    <location>
        <begin position="1"/>
        <end position="40"/>
    </location>
</feature>
<sequence>MPREPASARREAGPAILPTLTRRKHHGNHSSLGLRRIDTSDETRRIEAQMQTNPRLNIRQVTWANPVGADLRAAQQAELDSRFGSTDHEPGPPPSEADTAVFVVAYEKCSGQPLGCGGLRMLDENTAEIKRLYVVPYARGSGVASSILAALEAQAHSHGFTVIAAEAGSAQSDGRSFYESAGFAPVPNFGPYIGINESYCYSKRLDSHSASHTAMA</sequence>
<evidence type="ECO:0000259" key="4">
    <source>
        <dbReference type="PROSITE" id="PS51186"/>
    </source>
</evidence>
<dbReference type="KEGG" id="aau:AAur_3899"/>
<evidence type="ECO:0000313" key="6">
    <source>
        <dbReference type="Proteomes" id="UP000000637"/>
    </source>
</evidence>
<accession>A1RBG4</accession>
<dbReference type="eggNOG" id="COG1246">
    <property type="taxonomic scope" value="Bacteria"/>
</dbReference>
<dbReference type="EMBL" id="CP000474">
    <property type="protein sequence ID" value="ABM08509.1"/>
    <property type="molecule type" value="Genomic_DNA"/>
</dbReference>
<evidence type="ECO:0000256" key="1">
    <source>
        <dbReference type="ARBA" id="ARBA00022679"/>
    </source>
</evidence>
<evidence type="ECO:0000256" key="2">
    <source>
        <dbReference type="ARBA" id="ARBA00023315"/>
    </source>
</evidence>
<proteinExistence type="predicted"/>
<reference evidence="5 6" key="1">
    <citation type="journal article" date="2006" name="PLoS Genet.">
        <title>Secrets of soil survival revealed by the genome sequence of Arthrobacter aurescens TC1.</title>
        <authorList>
            <person name="Mongodin E.F."/>
            <person name="Shapir N."/>
            <person name="Daugherty S.C."/>
            <person name="DeBoy R.T."/>
            <person name="Emerson J.B."/>
            <person name="Shvartzbeyn A."/>
            <person name="Radune D."/>
            <person name="Vamathevan J."/>
            <person name="Riggs F."/>
            <person name="Grinberg V."/>
            <person name="Khouri H."/>
            <person name="Wackett L.P."/>
            <person name="Nelson K.E."/>
            <person name="Sadowsky M.J."/>
        </authorList>
    </citation>
    <scope>NUCLEOTIDE SEQUENCE [LARGE SCALE GENOMIC DNA]</scope>
    <source>
        <strain evidence="5 6">TC1</strain>
    </source>
</reference>
<organism evidence="5 6">
    <name type="scientific">Paenarthrobacter aurescens (strain TC1)</name>
    <dbReference type="NCBI Taxonomy" id="290340"/>
    <lineage>
        <taxon>Bacteria</taxon>
        <taxon>Bacillati</taxon>
        <taxon>Actinomycetota</taxon>
        <taxon>Actinomycetes</taxon>
        <taxon>Micrococcales</taxon>
        <taxon>Micrococcaceae</taxon>
        <taxon>Paenarthrobacter</taxon>
    </lineage>
</organism>
<dbReference type="InterPro" id="IPR050832">
    <property type="entry name" value="Bact_Acetyltransf"/>
</dbReference>
<keyword evidence="2" id="KW-0012">Acyltransferase</keyword>
<evidence type="ECO:0000256" key="3">
    <source>
        <dbReference type="SAM" id="MobiDB-lite"/>
    </source>
</evidence>
<dbReference type="AlphaFoldDB" id="A1RBG4"/>
<dbReference type="HOGENOM" id="CLU_013985_11_8_11"/>
<keyword evidence="1" id="KW-0808">Transferase</keyword>
<keyword evidence="6" id="KW-1185">Reference proteome</keyword>
<dbReference type="PROSITE" id="PS51186">
    <property type="entry name" value="GNAT"/>
    <property type="match status" value="1"/>
</dbReference>
<dbReference type="Gene3D" id="3.40.630.30">
    <property type="match status" value="1"/>
</dbReference>
<dbReference type="Proteomes" id="UP000000637">
    <property type="component" value="Chromosome"/>
</dbReference>
<dbReference type="SUPFAM" id="SSF55729">
    <property type="entry name" value="Acyl-CoA N-acyltransferases (Nat)"/>
    <property type="match status" value="1"/>
</dbReference>
<dbReference type="InterPro" id="IPR016181">
    <property type="entry name" value="Acyl_CoA_acyltransferase"/>
</dbReference>
<evidence type="ECO:0000313" key="5">
    <source>
        <dbReference type="EMBL" id="ABM08509.1"/>
    </source>
</evidence>
<dbReference type="CDD" id="cd04301">
    <property type="entry name" value="NAT_SF"/>
    <property type="match status" value="1"/>
</dbReference>